<name>A0A1H6UIK1_9LACT</name>
<keyword evidence="3" id="KW-0547">Nucleotide-binding</keyword>
<dbReference type="SMART" id="SM00382">
    <property type="entry name" value="AAA"/>
    <property type="match status" value="1"/>
</dbReference>
<evidence type="ECO:0000259" key="5">
    <source>
        <dbReference type="PROSITE" id="PS50893"/>
    </source>
</evidence>
<dbReference type="STRING" id="1130080.SAMN04488113_1284"/>
<dbReference type="InterPro" id="IPR003593">
    <property type="entry name" value="AAA+_ATPase"/>
</dbReference>
<dbReference type="EMBL" id="FNYW01000028">
    <property type="protein sequence ID" value="SEI87632.1"/>
    <property type="molecule type" value="Genomic_DNA"/>
</dbReference>
<evidence type="ECO:0000256" key="3">
    <source>
        <dbReference type="ARBA" id="ARBA00022741"/>
    </source>
</evidence>
<keyword evidence="2" id="KW-0813">Transport</keyword>
<dbReference type="InterPro" id="IPR017871">
    <property type="entry name" value="ABC_transporter-like_CS"/>
</dbReference>
<evidence type="ECO:0000256" key="2">
    <source>
        <dbReference type="ARBA" id="ARBA00022448"/>
    </source>
</evidence>
<evidence type="ECO:0000313" key="7">
    <source>
        <dbReference type="Proteomes" id="UP000198564"/>
    </source>
</evidence>
<accession>A0A1H6UIK1</accession>
<keyword evidence="4 6" id="KW-0067">ATP-binding</keyword>
<dbReference type="InterPro" id="IPR003439">
    <property type="entry name" value="ABC_transporter-like_ATP-bd"/>
</dbReference>
<evidence type="ECO:0000256" key="4">
    <source>
        <dbReference type="ARBA" id="ARBA00022840"/>
    </source>
</evidence>
<dbReference type="GO" id="GO:0016887">
    <property type="term" value="F:ATP hydrolysis activity"/>
    <property type="evidence" value="ECO:0007669"/>
    <property type="project" value="InterPro"/>
</dbReference>
<dbReference type="PANTHER" id="PTHR43166">
    <property type="entry name" value="AMINO ACID IMPORT ATP-BINDING PROTEIN"/>
    <property type="match status" value="1"/>
</dbReference>
<dbReference type="PANTHER" id="PTHR43166:SF4">
    <property type="entry name" value="PHOSPHONATES IMPORT ATP-BINDING PROTEIN PHNC"/>
    <property type="match status" value="1"/>
</dbReference>
<dbReference type="PROSITE" id="PS00211">
    <property type="entry name" value="ABC_TRANSPORTER_1"/>
    <property type="match status" value="1"/>
</dbReference>
<evidence type="ECO:0000313" key="6">
    <source>
        <dbReference type="EMBL" id="SEI87632.1"/>
    </source>
</evidence>
<dbReference type="AlphaFoldDB" id="A0A1H6UIK1"/>
<comment type="similarity">
    <text evidence="1">Belongs to the ABC transporter superfamily.</text>
</comment>
<proteinExistence type="inferred from homology"/>
<dbReference type="PROSITE" id="PS50893">
    <property type="entry name" value="ABC_TRANSPORTER_2"/>
    <property type="match status" value="1"/>
</dbReference>
<keyword evidence="7" id="KW-1185">Reference proteome</keyword>
<organism evidence="6 7">
    <name type="scientific">Alkalibacterium gilvum</name>
    <dbReference type="NCBI Taxonomy" id="1130080"/>
    <lineage>
        <taxon>Bacteria</taxon>
        <taxon>Bacillati</taxon>
        <taxon>Bacillota</taxon>
        <taxon>Bacilli</taxon>
        <taxon>Lactobacillales</taxon>
        <taxon>Carnobacteriaceae</taxon>
        <taxon>Alkalibacterium</taxon>
    </lineage>
</organism>
<feature type="domain" description="ABC transporter" evidence="5">
    <location>
        <begin position="2"/>
        <end position="219"/>
    </location>
</feature>
<reference evidence="7" key="1">
    <citation type="submission" date="2016-10" db="EMBL/GenBank/DDBJ databases">
        <authorList>
            <person name="Varghese N."/>
            <person name="Submissions S."/>
        </authorList>
    </citation>
    <scope>NUCLEOTIDE SEQUENCE [LARGE SCALE GENOMIC DNA]</scope>
    <source>
        <strain evidence="7">DSM 25751</strain>
    </source>
</reference>
<dbReference type="Pfam" id="PF00005">
    <property type="entry name" value="ABC_tran"/>
    <property type="match status" value="1"/>
</dbReference>
<sequence>MLVIEGLSKKMNGLDLIKDFSLTVQKKEIVSIVGESGSGKTTFIRLLNQLDKPDKGQIKLDNDRLFPGQDGHKSVNKNIGMVFQDFQLFPNLTVKENCTLSPLLNKSIRREEINLKADELLGKLDILDKQHSYPKELSGGQKQRVAIARALMLDPQIICLDEPTSALDYETADRFGELLKSVIKNDVGIVMITHDLRFAEKFSDRIISSELFLKPTSTL</sequence>
<dbReference type="SUPFAM" id="SSF52540">
    <property type="entry name" value="P-loop containing nucleoside triphosphate hydrolases"/>
    <property type="match status" value="1"/>
</dbReference>
<dbReference type="Proteomes" id="UP000198564">
    <property type="component" value="Unassembled WGS sequence"/>
</dbReference>
<dbReference type="InterPro" id="IPR027417">
    <property type="entry name" value="P-loop_NTPase"/>
</dbReference>
<evidence type="ECO:0000256" key="1">
    <source>
        <dbReference type="ARBA" id="ARBA00005417"/>
    </source>
</evidence>
<dbReference type="GO" id="GO:0005524">
    <property type="term" value="F:ATP binding"/>
    <property type="evidence" value="ECO:0007669"/>
    <property type="project" value="UniProtKB-KW"/>
</dbReference>
<dbReference type="OrthoDB" id="9804199at2"/>
<gene>
    <name evidence="6" type="ORF">SAMN04488113_1284</name>
</gene>
<dbReference type="InterPro" id="IPR050086">
    <property type="entry name" value="MetN_ABC_transporter-like"/>
</dbReference>
<dbReference type="RefSeq" id="WP_091635461.1">
    <property type="nucleotide sequence ID" value="NZ_FNYW01000028.1"/>
</dbReference>
<protein>
    <submittedName>
        <fullName evidence="6">Polar amino acid transport system ATP-binding protein</fullName>
    </submittedName>
</protein>
<dbReference type="Gene3D" id="3.40.50.300">
    <property type="entry name" value="P-loop containing nucleotide triphosphate hydrolases"/>
    <property type="match status" value="1"/>
</dbReference>